<dbReference type="Pfam" id="PF04149">
    <property type="entry name" value="DUF397"/>
    <property type="match status" value="1"/>
</dbReference>
<evidence type="ECO:0000313" key="3">
    <source>
        <dbReference type="EMBL" id="RCG19175.1"/>
    </source>
</evidence>
<feature type="domain" description="DUF397" evidence="2">
    <location>
        <begin position="13"/>
        <end position="65"/>
    </location>
</feature>
<name>A0A367ENI9_9ACTN</name>
<dbReference type="OrthoDB" id="4562195at2"/>
<sequence>MRLKLSAGTGAALTWTKSSHSSNDSPDCVEVATTPGRVHVRDSKKTDGPRLAFEPGSWSAFVSHAVTR</sequence>
<dbReference type="EMBL" id="QOIM01000030">
    <property type="protein sequence ID" value="RCG19175.1"/>
    <property type="molecule type" value="Genomic_DNA"/>
</dbReference>
<proteinExistence type="predicted"/>
<evidence type="ECO:0000313" key="4">
    <source>
        <dbReference type="Proteomes" id="UP000253507"/>
    </source>
</evidence>
<keyword evidence="4" id="KW-1185">Reference proteome</keyword>
<evidence type="ECO:0000256" key="1">
    <source>
        <dbReference type="SAM" id="MobiDB-lite"/>
    </source>
</evidence>
<dbReference type="AlphaFoldDB" id="A0A367ENI9"/>
<comment type="caution">
    <text evidence="3">The sequence shown here is derived from an EMBL/GenBank/DDBJ whole genome shotgun (WGS) entry which is preliminary data.</text>
</comment>
<evidence type="ECO:0000259" key="2">
    <source>
        <dbReference type="Pfam" id="PF04149"/>
    </source>
</evidence>
<accession>A0A367ENI9</accession>
<dbReference type="InterPro" id="IPR007278">
    <property type="entry name" value="DUF397"/>
</dbReference>
<dbReference type="Proteomes" id="UP000253507">
    <property type="component" value="Unassembled WGS sequence"/>
</dbReference>
<protein>
    <submittedName>
        <fullName evidence="3">DUF397 domain-containing protein</fullName>
    </submittedName>
</protein>
<organism evidence="3 4">
    <name type="scientific">Streptomyces reniochalinae</name>
    <dbReference type="NCBI Taxonomy" id="2250578"/>
    <lineage>
        <taxon>Bacteria</taxon>
        <taxon>Bacillati</taxon>
        <taxon>Actinomycetota</taxon>
        <taxon>Actinomycetes</taxon>
        <taxon>Kitasatosporales</taxon>
        <taxon>Streptomycetaceae</taxon>
        <taxon>Streptomyces</taxon>
    </lineage>
</organism>
<reference evidence="3 4" key="1">
    <citation type="submission" date="2018-06" db="EMBL/GenBank/DDBJ databases">
        <title>Streptomyces reniochalinae sp. nov. and Streptomyces diacarnus sp. nov. from marine sponges.</title>
        <authorList>
            <person name="Li L."/>
        </authorList>
    </citation>
    <scope>NUCLEOTIDE SEQUENCE [LARGE SCALE GENOMIC DNA]</scope>
    <source>
        <strain evidence="3 4">LHW50302</strain>
    </source>
</reference>
<dbReference type="RefSeq" id="WP_114015352.1">
    <property type="nucleotide sequence ID" value="NZ_QOIM01000030.1"/>
</dbReference>
<gene>
    <name evidence="3" type="ORF">DQ392_10815</name>
</gene>
<feature type="region of interest" description="Disordered" evidence="1">
    <location>
        <begin position="1"/>
        <end position="30"/>
    </location>
</feature>
<feature type="compositionally biased region" description="Polar residues" evidence="1">
    <location>
        <begin position="15"/>
        <end position="25"/>
    </location>
</feature>